<evidence type="ECO:0000259" key="2">
    <source>
        <dbReference type="Pfam" id="PF01425"/>
    </source>
</evidence>
<dbReference type="Pfam" id="PF01425">
    <property type="entry name" value="Amidase"/>
    <property type="match status" value="2"/>
</dbReference>
<feature type="signal peptide" evidence="1">
    <location>
        <begin position="1"/>
        <end position="17"/>
    </location>
</feature>
<dbReference type="InterPro" id="IPR023631">
    <property type="entry name" value="Amidase_dom"/>
</dbReference>
<dbReference type="InterPro" id="IPR036928">
    <property type="entry name" value="AS_sf"/>
</dbReference>
<dbReference type="GeneID" id="108567371"/>
<sequence>MVFLATPIFWLLKVMNGKTVPPISNEALFLSAKKLAGKIRRRELKAEDVIKMYINRINEVNPLINGVVEDRYSDAILDAKAADAYLDSIQHKTEEMETVRREQPLLGVPLTVKEGVAVKGMTLIAGSLARKHIRAKATGPTIVYLMRAGAIPLCVTNTPEYSFYFETYNMVTGRTRNPYNTAFSVGGSSGGEAALLGAGASLIGVGSDLVGSIRSPAHFTGIFGHKPTDTSTSSKHHFPIMEKPTIVTYLSIGPMTRYAEDLPLMLTIMSGPKAENLRLNDPVDLKTLHVYYLEEFEPTLTLTPVESDIKNCIKKAAKYLQSCGAILHEEKFPMANTLEVVLSLMLTTGEIPHIVNGDNQNDKLGFVPLSKKPYYTAKLEQIRMNFLTTLKDNGVLLMPVFPSCAFVHNSFFLRTSSIMYVGIMNILGFPATSIPMGLNNKKLPIGFQVIATPWNDRLCFAVAQQLEKRFKGWTPPNS</sequence>
<feature type="domain" description="Amidase" evidence="2">
    <location>
        <begin position="48"/>
        <end position="343"/>
    </location>
</feature>
<evidence type="ECO:0000256" key="1">
    <source>
        <dbReference type="SAM" id="SignalP"/>
    </source>
</evidence>
<keyword evidence="3" id="KW-1185">Reference proteome</keyword>
<dbReference type="PANTHER" id="PTHR43372:SF3">
    <property type="entry name" value="AT07710P-RELATED"/>
    <property type="match status" value="1"/>
</dbReference>
<accession>A0ABM1N8X6</accession>
<evidence type="ECO:0000313" key="4">
    <source>
        <dbReference type="RefSeq" id="XP_017783276.1"/>
    </source>
</evidence>
<dbReference type="InterPro" id="IPR052739">
    <property type="entry name" value="FAAH2"/>
</dbReference>
<organism evidence="3 4">
    <name type="scientific">Nicrophorus vespilloides</name>
    <name type="common">Boreal carrion beetle</name>
    <dbReference type="NCBI Taxonomy" id="110193"/>
    <lineage>
        <taxon>Eukaryota</taxon>
        <taxon>Metazoa</taxon>
        <taxon>Ecdysozoa</taxon>
        <taxon>Arthropoda</taxon>
        <taxon>Hexapoda</taxon>
        <taxon>Insecta</taxon>
        <taxon>Pterygota</taxon>
        <taxon>Neoptera</taxon>
        <taxon>Endopterygota</taxon>
        <taxon>Coleoptera</taxon>
        <taxon>Polyphaga</taxon>
        <taxon>Staphyliniformia</taxon>
        <taxon>Silphidae</taxon>
        <taxon>Nicrophorinae</taxon>
        <taxon>Nicrophorus</taxon>
    </lineage>
</organism>
<protein>
    <submittedName>
        <fullName evidence="4">Fatty-acid amide hydrolase 2-like</fullName>
    </submittedName>
</protein>
<evidence type="ECO:0000313" key="3">
    <source>
        <dbReference type="Proteomes" id="UP000695000"/>
    </source>
</evidence>
<dbReference type="SUPFAM" id="SSF75304">
    <property type="entry name" value="Amidase signature (AS) enzymes"/>
    <property type="match status" value="1"/>
</dbReference>
<feature type="chain" id="PRO_5046060943" evidence="1">
    <location>
        <begin position="18"/>
        <end position="478"/>
    </location>
</feature>
<feature type="domain" description="Amidase" evidence="2">
    <location>
        <begin position="378"/>
        <end position="459"/>
    </location>
</feature>
<keyword evidence="1" id="KW-0732">Signal</keyword>
<name>A0ABM1N8X6_NICVS</name>
<dbReference type="Gene3D" id="3.90.1300.10">
    <property type="entry name" value="Amidase signature (AS) domain"/>
    <property type="match status" value="1"/>
</dbReference>
<dbReference type="Proteomes" id="UP000695000">
    <property type="component" value="Unplaced"/>
</dbReference>
<gene>
    <name evidence="4" type="primary">LOC108567371</name>
</gene>
<dbReference type="RefSeq" id="XP_017783276.1">
    <property type="nucleotide sequence ID" value="XM_017927787.1"/>
</dbReference>
<dbReference type="PANTHER" id="PTHR43372">
    <property type="entry name" value="FATTY-ACID AMIDE HYDROLASE"/>
    <property type="match status" value="1"/>
</dbReference>
<reference evidence="4" key="1">
    <citation type="submission" date="2025-08" db="UniProtKB">
        <authorList>
            <consortium name="RefSeq"/>
        </authorList>
    </citation>
    <scope>IDENTIFICATION</scope>
    <source>
        <tissue evidence="4">Whole Larva</tissue>
    </source>
</reference>
<proteinExistence type="predicted"/>